<sequence>MAGPVLYFVRHGETDWNAEGRLQGGRDTDLNALGRVQAEAAARTLRSLVRGDLARLDFVASPMRRTRDTMEILRGTLGLPRDAYRLDERLVEISFGSWEGSTWPEIRDRDPAGAAAREADKWGFVPPQGESYAMLARRLAPVVEGLVRDTVMVAHGGVARALLTLMADAATERAPHFDIWQGRVLVIQDGAWRWV</sequence>
<dbReference type="InterPro" id="IPR050275">
    <property type="entry name" value="PGM_Phosphatase"/>
</dbReference>
<gene>
    <name evidence="3" type="ORF">GCM10011322_16610</name>
</gene>
<reference evidence="3 4" key="1">
    <citation type="journal article" date="2014" name="Int. J. Syst. Evol. Microbiol.">
        <title>Complete genome sequence of Corynebacterium casei LMG S-19264T (=DSM 44701T), isolated from a smear-ripened cheese.</title>
        <authorList>
            <consortium name="US DOE Joint Genome Institute (JGI-PGF)"/>
            <person name="Walter F."/>
            <person name="Albersmeier A."/>
            <person name="Kalinowski J."/>
            <person name="Ruckert C."/>
        </authorList>
    </citation>
    <scope>NUCLEOTIDE SEQUENCE [LARGE SCALE GENOMIC DNA]</scope>
    <source>
        <strain evidence="3 4">CGMCC 1.9161</strain>
    </source>
</reference>
<dbReference type="CDD" id="cd07067">
    <property type="entry name" value="HP_PGM_like"/>
    <property type="match status" value="1"/>
</dbReference>
<accession>A0A917Q6J9</accession>
<dbReference type="InterPro" id="IPR013078">
    <property type="entry name" value="His_Pase_superF_clade-1"/>
</dbReference>
<name>A0A917Q6J9_9HYPH</name>
<dbReference type="EMBL" id="BMMF01000004">
    <property type="protein sequence ID" value="GGK30716.1"/>
    <property type="molecule type" value="Genomic_DNA"/>
</dbReference>
<dbReference type="RefSeq" id="WP_188911571.1">
    <property type="nucleotide sequence ID" value="NZ_BMMF01000004.1"/>
</dbReference>
<dbReference type="PANTHER" id="PTHR48100:SF59">
    <property type="entry name" value="ADENOSYLCOBALAMIN_ALPHA-RIBAZOLE PHOSPHATASE"/>
    <property type="match status" value="1"/>
</dbReference>
<dbReference type="InterPro" id="IPR029033">
    <property type="entry name" value="His_PPase_superfam"/>
</dbReference>
<dbReference type="PANTHER" id="PTHR48100">
    <property type="entry name" value="BROAD-SPECIFICITY PHOSPHATASE YOR283W-RELATED"/>
    <property type="match status" value="1"/>
</dbReference>
<feature type="binding site" evidence="2">
    <location>
        <begin position="10"/>
        <end position="17"/>
    </location>
    <ligand>
        <name>substrate</name>
    </ligand>
</feature>
<evidence type="ECO:0000256" key="2">
    <source>
        <dbReference type="PIRSR" id="PIRSR613078-2"/>
    </source>
</evidence>
<protein>
    <submittedName>
        <fullName evidence="3">Phosphoglycerate mutase</fullName>
    </submittedName>
</protein>
<dbReference type="Proteomes" id="UP000600449">
    <property type="component" value="Unassembled WGS sequence"/>
</dbReference>
<feature type="binding site" evidence="2">
    <location>
        <position position="65"/>
    </location>
    <ligand>
        <name>substrate</name>
    </ligand>
</feature>
<dbReference type="GO" id="GO:0005737">
    <property type="term" value="C:cytoplasm"/>
    <property type="evidence" value="ECO:0007669"/>
    <property type="project" value="TreeGrafter"/>
</dbReference>
<dbReference type="SUPFAM" id="SSF53254">
    <property type="entry name" value="Phosphoglycerate mutase-like"/>
    <property type="match status" value="1"/>
</dbReference>
<proteinExistence type="predicted"/>
<organism evidence="3 4">
    <name type="scientific">Salinarimonas ramus</name>
    <dbReference type="NCBI Taxonomy" id="690164"/>
    <lineage>
        <taxon>Bacteria</taxon>
        <taxon>Pseudomonadati</taxon>
        <taxon>Pseudomonadota</taxon>
        <taxon>Alphaproteobacteria</taxon>
        <taxon>Hyphomicrobiales</taxon>
        <taxon>Salinarimonadaceae</taxon>
        <taxon>Salinarimonas</taxon>
    </lineage>
</organism>
<dbReference type="PIRSF" id="PIRSF000709">
    <property type="entry name" value="6PFK_2-Ptase"/>
    <property type="match status" value="1"/>
</dbReference>
<feature type="active site" description="Proton donor/acceptor" evidence="1">
    <location>
        <position position="92"/>
    </location>
</feature>
<comment type="caution">
    <text evidence="3">The sequence shown here is derived from an EMBL/GenBank/DDBJ whole genome shotgun (WGS) entry which is preliminary data.</text>
</comment>
<dbReference type="GO" id="GO:0016791">
    <property type="term" value="F:phosphatase activity"/>
    <property type="evidence" value="ECO:0007669"/>
    <property type="project" value="TreeGrafter"/>
</dbReference>
<dbReference type="Gene3D" id="3.40.50.1240">
    <property type="entry name" value="Phosphoglycerate mutase-like"/>
    <property type="match status" value="1"/>
</dbReference>
<dbReference type="AlphaFoldDB" id="A0A917Q6J9"/>
<keyword evidence="4" id="KW-1185">Reference proteome</keyword>
<evidence type="ECO:0000313" key="3">
    <source>
        <dbReference type="EMBL" id="GGK30716.1"/>
    </source>
</evidence>
<dbReference type="Pfam" id="PF00300">
    <property type="entry name" value="His_Phos_1"/>
    <property type="match status" value="1"/>
</dbReference>
<evidence type="ECO:0000313" key="4">
    <source>
        <dbReference type="Proteomes" id="UP000600449"/>
    </source>
</evidence>
<feature type="active site" description="Tele-phosphohistidine intermediate" evidence="1">
    <location>
        <position position="11"/>
    </location>
</feature>
<evidence type="ECO:0000256" key="1">
    <source>
        <dbReference type="PIRSR" id="PIRSR613078-1"/>
    </source>
</evidence>
<dbReference type="SMART" id="SM00855">
    <property type="entry name" value="PGAM"/>
    <property type="match status" value="1"/>
</dbReference>